<dbReference type="Pfam" id="PF14497">
    <property type="entry name" value="GST_C_3"/>
    <property type="match status" value="1"/>
</dbReference>
<name>A0A1C2DSW2_9HYPH</name>
<dbReference type="GO" id="GO:0016740">
    <property type="term" value="F:transferase activity"/>
    <property type="evidence" value="ECO:0007669"/>
    <property type="project" value="UniProtKB-KW"/>
</dbReference>
<proteinExistence type="predicted"/>
<evidence type="ECO:0000313" key="4">
    <source>
        <dbReference type="Proteomes" id="UP000094412"/>
    </source>
</evidence>
<dbReference type="SUPFAM" id="SSF47616">
    <property type="entry name" value="GST C-terminal domain-like"/>
    <property type="match status" value="1"/>
</dbReference>
<dbReference type="SFLD" id="SFLDS00019">
    <property type="entry name" value="Glutathione_Transferase_(cytos"/>
    <property type="match status" value="1"/>
</dbReference>
<keyword evidence="3" id="KW-0808">Transferase</keyword>
<keyword evidence="4" id="KW-1185">Reference proteome</keyword>
<dbReference type="SUPFAM" id="SSF52833">
    <property type="entry name" value="Thioredoxin-like"/>
    <property type="match status" value="1"/>
</dbReference>
<protein>
    <submittedName>
        <fullName evidence="3">Glutathione S-transferase</fullName>
    </submittedName>
</protein>
<dbReference type="InterPro" id="IPR040079">
    <property type="entry name" value="Glutathione_S-Trfase"/>
</dbReference>
<dbReference type="Gene3D" id="3.40.30.10">
    <property type="entry name" value="Glutaredoxin"/>
    <property type="match status" value="1"/>
</dbReference>
<dbReference type="EMBL" id="MDEO01000032">
    <property type="protein sequence ID" value="OCX17706.1"/>
    <property type="molecule type" value="Genomic_DNA"/>
</dbReference>
<organism evidence="3 4">
    <name type="scientific">Mesorhizobium hungaricum</name>
    <dbReference type="NCBI Taxonomy" id="1566387"/>
    <lineage>
        <taxon>Bacteria</taxon>
        <taxon>Pseudomonadati</taxon>
        <taxon>Pseudomonadota</taxon>
        <taxon>Alphaproteobacteria</taxon>
        <taxon>Hyphomicrobiales</taxon>
        <taxon>Phyllobacteriaceae</taxon>
        <taxon>Mesorhizobium</taxon>
    </lineage>
</organism>
<evidence type="ECO:0000259" key="1">
    <source>
        <dbReference type="PROSITE" id="PS50404"/>
    </source>
</evidence>
<reference evidence="3 4" key="1">
    <citation type="submission" date="2016-08" db="EMBL/GenBank/DDBJ databases">
        <title>Whole genome sequence of Mesorhizobium sp. strain UASWS1009 isolated from industrial sewage.</title>
        <authorList>
            <person name="Crovadore J."/>
            <person name="Calmin G."/>
            <person name="Chablais R."/>
            <person name="Cochard B."/>
            <person name="Lefort F."/>
        </authorList>
    </citation>
    <scope>NUCLEOTIDE SEQUENCE [LARGE SCALE GENOMIC DNA]</scope>
    <source>
        <strain evidence="3 4">UASWS1009</strain>
    </source>
</reference>
<dbReference type="InterPro" id="IPR036282">
    <property type="entry name" value="Glutathione-S-Trfase_C_sf"/>
</dbReference>
<dbReference type="PROSITE" id="PS50404">
    <property type="entry name" value="GST_NTER"/>
    <property type="match status" value="1"/>
</dbReference>
<dbReference type="Pfam" id="PF13409">
    <property type="entry name" value="GST_N_2"/>
    <property type="match status" value="1"/>
</dbReference>
<dbReference type="OrthoDB" id="9815075at2"/>
<dbReference type="InterPro" id="IPR004046">
    <property type="entry name" value="GST_C"/>
</dbReference>
<dbReference type="AlphaFoldDB" id="A0A1C2DSW2"/>
<dbReference type="STRING" id="1566387.QV13_13275"/>
<dbReference type="RefSeq" id="WP_024926950.1">
    <property type="nucleotide sequence ID" value="NZ_MDEO01000032.1"/>
</dbReference>
<gene>
    <name evidence="3" type="ORF">QV13_13275</name>
</gene>
<dbReference type="PANTHER" id="PTHR44051">
    <property type="entry name" value="GLUTATHIONE S-TRANSFERASE-RELATED"/>
    <property type="match status" value="1"/>
</dbReference>
<evidence type="ECO:0000313" key="3">
    <source>
        <dbReference type="EMBL" id="OCX17706.1"/>
    </source>
</evidence>
<dbReference type="Proteomes" id="UP000094412">
    <property type="component" value="Unassembled WGS sequence"/>
</dbReference>
<comment type="caution">
    <text evidence="3">The sequence shown here is derived from an EMBL/GenBank/DDBJ whole genome shotgun (WGS) entry which is preliminary data.</text>
</comment>
<feature type="domain" description="GST N-terminal" evidence="1">
    <location>
        <begin position="5"/>
        <end position="86"/>
    </location>
</feature>
<dbReference type="InterPro" id="IPR036249">
    <property type="entry name" value="Thioredoxin-like_sf"/>
</dbReference>
<dbReference type="CDD" id="cd03057">
    <property type="entry name" value="GST_N_Beta"/>
    <property type="match status" value="1"/>
</dbReference>
<dbReference type="InterPro" id="IPR010987">
    <property type="entry name" value="Glutathione-S-Trfase_C-like"/>
</dbReference>
<dbReference type="Gene3D" id="1.20.1050.10">
    <property type="match status" value="1"/>
</dbReference>
<dbReference type="PROSITE" id="PS50405">
    <property type="entry name" value="GST_CTER"/>
    <property type="match status" value="1"/>
</dbReference>
<accession>A0A1C2DSW2</accession>
<dbReference type="PANTHER" id="PTHR44051:SF8">
    <property type="entry name" value="GLUTATHIONE S-TRANSFERASE GSTA"/>
    <property type="match status" value="1"/>
</dbReference>
<evidence type="ECO:0000259" key="2">
    <source>
        <dbReference type="PROSITE" id="PS50405"/>
    </source>
</evidence>
<sequence>MKPISEPIFTSGFPLGSSAGLVAAFEWLGQPYRLTRVDMLGEMREAPYKRLNGRVETPVLITDEGRVLTETMAIALWLEARDTERRISFEPGTPEADRMHQYIAFLNTGFTGAFFSMWVALEADDASEEERETLRKFGRSFVAKRHEQLEAMIGDSPYLLGDKPTLADAVFAGVARWVEFHKAIDPRDYPRILALRQRIEADPAFRFAVAIEDGKPAIGSGAMKGLVPLEDVLRDTGAALAA</sequence>
<feature type="domain" description="GST C-terminal" evidence="2">
    <location>
        <begin position="92"/>
        <end position="217"/>
    </location>
</feature>
<dbReference type="InterPro" id="IPR004045">
    <property type="entry name" value="Glutathione_S-Trfase_N"/>
</dbReference>